<dbReference type="AlphaFoldDB" id="A0A0M9DCI6"/>
<dbReference type="Pfam" id="PF11683">
    <property type="entry name" value="DUF3278"/>
    <property type="match status" value="1"/>
</dbReference>
<protein>
    <submittedName>
        <fullName evidence="2">Uncharacterized protein</fullName>
    </submittedName>
</protein>
<dbReference type="EMBL" id="JXCZ01000045">
    <property type="protein sequence ID" value="KOY78109.1"/>
    <property type="molecule type" value="Genomic_DNA"/>
</dbReference>
<dbReference type="Proteomes" id="UP000037749">
    <property type="component" value="Unassembled WGS sequence"/>
</dbReference>
<sequence length="162" mass="18858">MKESFFVKVVKFIYGINKPFDKFAKKVIYEASFKVVVIIMPLIFVSSIASLGLMNLYDPSLILFTVTIFNLISTAIALGYIERIVRNYGLDVYEYNTDKERKNAIKYYIIKSVILLIFICILFIVSIPLTSFKINVQSISLFVVYSLLFFGTRYADYRRKFK</sequence>
<proteinExistence type="predicted"/>
<evidence type="ECO:0000313" key="3">
    <source>
        <dbReference type="Proteomes" id="UP000037749"/>
    </source>
</evidence>
<dbReference type="PATRIC" id="fig|148814.9.peg.1311"/>
<gene>
    <name evidence="2" type="ORF">RZ72_02360</name>
</gene>
<name>A0A0M9DCI6_9LACO</name>
<accession>A0A0M9DCI6</accession>
<keyword evidence="1" id="KW-0472">Membrane</keyword>
<evidence type="ECO:0000313" key="2">
    <source>
        <dbReference type="EMBL" id="KOY78109.1"/>
    </source>
</evidence>
<feature type="transmembrane region" description="Helical" evidence="1">
    <location>
        <begin position="108"/>
        <end position="130"/>
    </location>
</feature>
<dbReference type="RefSeq" id="WP_053797009.1">
    <property type="nucleotide sequence ID" value="NZ_JXCZ01000045.1"/>
</dbReference>
<dbReference type="InterPro" id="IPR021697">
    <property type="entry name" value="DUF3278"/>
</dbReference>
<keyword evidence="1" id="KW-1133">Transmembrane helix</keyword>
<feature type="transmembrane region" description="Helical" evidence="1">
    <location>
        <begin position="35"/>
        <end position="54"/>
    </location>
</feature>
<organism evidence="2 3">
    <name type="scientific">Apilactobacillus kunkeei</name>
    <dbReference type="NCBI Taxonomy" id="148814"/>
    <lineage>
        <taxon>Bacteria</taxon>
        <taxon>Bacillati</taxon>
        <taxon>Bacillota</taxon>
        <taxon>Bacilli</taxon>
        <taxon>Lactobacillales</taxon>
        <taxon>Lactobacillaceae</taxon>
        <taxon>Apilactobacillus</taxon>
    </lineage>
</organism>
<keyword evidence="1" id="KW-0812">Transmembrane</keyword>
<reference evidence="2 3" key="1">
    <citation type="journal article" date="2015" name="Genome Biol. Evol.">
        <title>Functionally Structured Genomes in Lactobacillus kunkeei Colonizing the Honey Crop and Food Products of Honeybees and Stingless Bees.</title>
        <authorList>
            <person name="Tamarit D."/>
            <person name="Ellegaard K.M."/>
            <person name="Wikander J."/>
            <person name="Olofsson T."/>
            <person name="Vasquez A."/>
            <person name="Andersson S.G."/>
        </authorList>
    </citation>
    <scope>NUCLEOTIDE SEQUENCE [LARGE SCALE GENOMIC DNA]</scope>
    <source>
        <strain evidence="2 3">LAla</strain>
    </source>
</reference>
<comment type="caution">
    <text evidence="2">The sequence shown here is derived from an EMBL/GenBank/DDBJ whole genome shotgun (WGS) entry which is preliminary data.</text>
</comment>
<feature type="transmembrane region" description="Helical" evidence="1">
    <location>
        <begin position="60"/>
        <end position="81"/>
    </location>
</feature>
<feature type="transmembrane region" description="Helical" evidence="1">
    <location>
        <begin position="136"/>
        <end position="155"/>
    </location>
</feature>
<evidence type="ECO:0000256" key="1">
    <source>
        <dbReference type="SAM" id="Phobius"/>
    </source>
</evidence>